<organism evidence="7 8">
    <name type="scientific">Lentiprolixibacter aurantiacus</name>
    <dbReference type="NCBI Taxonomy" id="2993939"/>
    <lineage>
        <taxon>Bacteria</taxon>
        <taxon>Pseudomonadati</taxon>
        <taxon>Bacteroidota</taxon>
        <taxon>Flavobacteriia</taxon>
        <taxon>Flavobacteriales</taxon>
        <taxon>Flavobacteriaceae</taxon>
        <taxon>Lentiprolixibacter</taxon>
    </lineage>
</organism>
<keyword evidence="8" id="KW-1185">Reference proteome</keyword>
<evidence type="ECO:0000256" key="2">
    <source>
        <dbReference type="ARBA" id="ARBA00022723"/>
    </source>
</evidence>
<feature type="chain" id="PRO_5041929912" evidence="5">
    <location>
        <begin position="23"/>
        <end position="135"/>
    </location>
</feature>
<reference evidence="7" key="1">
    <citation type="submission" date="2022-11" db="EMBL/GenBank/DDBJ databases">
        <title>The characterization of three novel Bacteroidetes species and genomic analysis of their roles in tidal elemental geochemical cycles.</title>
        <authorList>
            <person name="Ma K.-J."/>
        </authorList>
    </citation>
    <scope>NUCLEOTIDE SEQUENCE</scope>
    <source>
        <strain evidence="7">M415</strain>
    </source>
</reference>
<sequence length="135" mass="15393">MKKQFYILATALIGSFIFLSMSGLPEDLQDKWEVPAKYEKMKNPYEGVKDADNIGRILYAKHCRSCHGTKGNGDGTKAKGLETAIRDFTGAEFKKQSDGSLYYKTYVGRGEMPSFMKKIVDEEEQWMIVNYIKNL</sequence>
<dbReference type="Proteomes" id="UP001207116">
    <property type="component" value="Unassembled WGS sequence"/>
</dbReference>
<evidence type="ECO:0000256" key="4">
    <source>
        <dbReference type="PROSITE-ProRule" id="PRU00433"/>
    </source>
</evidence>
<dbReference type="RefSeq" id="WP_266014430.1">
    <property type="nucleotide sequence ID" value="NZ_JAPFQP010000004.1"/>
</dbReference>
<keyword evidence="3 4" id="KW-0408">Iron</keyword>
<evidence type="ECO:0000256" key="1">
    <source>
        <dbReference type="ARBA" id="ARBA00022617"/>
    </source>
</evidence>
<evidence type="ECO:0000256" key="5">
    <source>
        <dbReference type="SAM" id="SignalP"/>
    </source>
</evidence>
<accession>A0AAE3MP25</accession>
<proteinExistence type="predicted"/>
<keyword evidence="2 4" id="KW-0479">Metal-binding</keyword>
<name>A0AAE3MP25_9FLAO</name>
<dbReference type="Gene3D" id="1.10.760.10">
    <property type="entry name" value="Cytochrome c-like domain"/>
    <property type="match status" value="1"/>
</dbReference>
<dbReference type="GO" id="GO:0020037">
    <property type="term" value="F:heme binding"/>
    <property type="evidence" value="ECO:0007669"/>
    <property type="project" value="InterPro"/>
</dbReference>
<dbReference type="Pfam" id="PF13442">
    <property type="entry name" value="Cytochrome_CBB3"/>
    <property type="match status" value="1"/>
</dbReference>
<evidence type="ECO:0000259" key="6">
    <source>
        <dbReference type="PROSITE" id="PS51007"/>
    </source>
</evidence>
<feature type="domain" description="Cytochrome c" evidence="6">
    <location>
        <begin position="50"/>
        <end position="135"/>
    </location>
</feature>
<keyword evidence="1 4" id="KW-0349">Heme</keyword>
<keyword evidence="5" id="KW-0732">Signal</keyword>
<comment type="caution">
    <text evidence="7">The sequence shown here is derived from an EMBL/GenBank/DDBJ whole genome shotgun (WGS) entry which is preliminary data.</text>
</comment>
<evidence type="ECO:0000313" key="8">
    <source>
        <dbReference type="Proteomes" id="UP001207116"/>
    </source>
</evidence>
<evidence type="ECO:0000313" key="7">
    <source>
        <dbReference type="EMBL" id="MCX2720382.1"/>
    </source>
</evidence>
<dbReference type="AlphaFoldDB" id="A0AAE3MP25"/>
<dbReference type="InterPro" id="IPR009056">
    <property type="entry name" value="Cyt_c-like_dom"/>
</dbReference>
<dbReference type="InterPro" id="IPR036909">
    <property type="entry name" value="Cyt_c-like_dom_sf"/>
</dbReference>
<feature type="signal peptide" evidence="5">
    <location>
        <begin position="1"/>
        <end position="22"/>
    </location>
</feature>
<dbReference type="EMBL" id="JAPFQP010000004">
    <property type="protein sequence ID" value="MCX2720382.1"/>
    <property type="molecule type" value="Genomic_DNA"/>
</dbReference>
<gene>
    <name evidence="7" type="ORF">OO016_12275</name>
</gene>
<dbReference type="GO" id="GO:0046872">
    <property type="term" value="F:metal ion binding"/>
    <property type="evidence" value="ECO:0007669"/>
    <property type="project" value="UniProtKB-KW"/>
</dbReference>
<dbReference type="PROSITE" id="PS51007">
    <property type="entry name" value="CYTC"/>
    <property type="match status" value="1"/>
</dbReference>
<evidence type="ECO:0000256" key="3">
    <source>
        <dbReference type="ARBA" id="ARBA00023004"/>
    </source>
</evidence>
<dbReference type="GO" id="GO:0009055">
    <property type="term" value="F:electron transfer activity"/>
    <property type="evidence" value="ECO:0007669"/>
    <property type="project" value="InterPro"/>
</dbReference>
<protein>
    <submittedName>
        <fullName evidence="7">Cytochrome c</fullName>
    </submittedName>
</protein>
<dbReference type="SUPFAM" id="SSF46626">
    <property type="entry name" value="Cytochrome c"/>
    <property type="match status" value="1"/>
</dbReference>